<feature type="signal peptide" evidence="1">
    <location>
        <begin position="1"/>
        <end position="25"/>
    </location>
</feature>
<dbReference type="AlphaFoldDB" id="A0A7K0DAI0"/>
<keyword evidence="1" id="KW-0732">Signal</keyword>
<proteinExistence type="predicted"/>
<dbReference type="EMBL" id="WEGK01000015">
    <property type="protein sequence ID" value="MQY22795.1"/>
    <property type="molecule type" value="Genomic_DNA"/>
</dbReference>
<comment type="caution">
    <text evidence="2">The sequence shown here is derived from an EMBL/GenBank/DDBJ whole genome shotgun (WGS) entry which is preliminary data.</text>
</comment>
<reference evidence="2 3" key="1">
    <citation type="submission" date="2019-10" db="EMBL/GenBank/DDBJ databases">
        <title>Nocardia macrotermitis sp. nov. and Nocardia aurantia sp. nov., isolated from the gut of fungus growing-termite Macrotermes natalensis.</title>
        <authorList>
            <person name="Benndorf R."/>
            <person name="Schwitalla J."/>
            <person name="Martin K."/>
            <person name="De Beer W."/>
            <person name="Kaster A.-K."/>
            <person name="Vollmers J."/>
            <person name="Poulsen M."/>
            <person name="Beemelmanns C."/>
        </authorList>
    </citation>
    <scope>NUCLEOTIDE SEQUENCE [LARGE SCALE GENOMIC DNA]</scope>
    <source>
        <strain evidence="2 3">RB20</strain>
    </source>
</reference>
<evidence type="ECO:0000313" key="2">
    <source>
        <dbReference type="EMBL" id="MQY22795.1"/>
    </source>
</evidence>
<accession>A0A7K0DAI0</accession>
<gene>
    <name evidence="2" type="ORF">NRB20_59170</name>
</gene>
<organism evidence="2 3">
    <name type="scientific">Nocardia macrotermitis</name>
    <dbReference type="NCBI Taxonomy" id="2585198"/>
    <lineage>
        <taxon>Bacteria</taxon>
        <taxon>Bacillati</taxon>
        <taxon>Actinomycetota</taxon>
        <taxon>Actinomycetes</taxon>
        <taxon>Mycobacteriales</taxon>
        <taxon>Nocardiaceae</taxon>
        <taxon>Nocardia</taxon>
    </lineage>
</organism>
<protein>
    <recommendedName>
        <fullName evidence="4">Lipoprotein</fullName>
    </recommendedName>
</protein>
<evidence type="ECO:0008006" key="4">
    <source>
        <dbReference type="Google" id="ProtNLM"/>
    </source>
</evidence>
<dbReference type="Proteomes" id="UP000438448">
    <property type="component" value="Unassembled WGS sequence"/>
</dbReference>
<evidence type="ECO:0000313" key="3">
    <source>
        <dbReference type="Proteomes" id="UP000438448"/>
    </source>
</evidence>
<keyword evidence="3" id="KW-1185">Reference proteome</keyword>
<evidence type="ECO:0000256" key="1">
    <source>
        <dbReference type="SAM" id="SignalP"/>
    </source>
</evidence>
<dbReference type="PROSITE" id="PS51257">
    <property type="entry name" value="PROKAR_LIPOPROTEIN"/>
    <property type="match status" value="1"/>
</dbReference>
<sequence>MGKAIAAIVGVFLLVVAGCSDPSPADEALSTAAACGNIKFRHRPQILSTSGETGWRGDALVALVAVIPSNEVSDFITMSGLPQLTPGIPDDWLIRGLWRKDWGDSLRTANRSATKSVHVTEHPQRWVAVEDRKDGTSRVFLYLTCF</sequence>
<feature type="chain" id="PRO_5029878901" description="Lipoprotein" evidence="1">
    <location>
        <begin position="26"/>
        <end position="146"/>
    </location>
</feature>
<name>A0A7K0DAI0_9NOCA</name>